<evidence type="ECO:0008006" key="6">
    <source>
        <dbReference type="Google" id="ProtNLM"/>
    </source>
</evidence>
<name>A0A2I1N8W5_9BACT</name>
<comment type="caution">
    <text evidence="4">The sequence shown here is derived from an EMBL/GenBank/DDBJ whole genome shotgun (WGS) entry which is preliminary data.</text>
</comment>
<feature type="chain" id="PRO_5014121113" description="Transmembrane protein" evidence="3">
    <location>
        <begin position="23"/>
        <end position="298"/>
    </location>
</feature>
<feature type="transmembrane region" description="Helical" evidence="2">
    <location>
        <begin position="142"/>
        <end position="162"/>
    </location>
</feature>
<keyword evidence="3" id="KW-0732">Signal</keyword>
<keyword evidence="2" id="KW-1133">Transmembrane helix</keyword>
<feature type="compositionally biased region" description="Low complexity" evidence="1">
    <location>
        <begin position="189"/>
        <end position="198"/>
    </location>
</feature>
<dbReference type="Proteomes" id="UP000234639">
    <property type="component" value="Unassembled WGS sequence"/>
</dbReference>
<dbReference type="RefSeq" id="WP_101637491.1">
    <property type="nucleotide sequence ID" value="NZ_CAUPEY010000005.1"/>
</dbReference>
<gene>
    <name evidence="4" type="ORF">CYJ41_06710</name>
</gene>
<dbReference type="EMBL" id="PKHU01000006">
    <property type="protein sequence ID" value="PKZ28789.1"/>
    <property type="molecule type" value="Genomic_DNA"/>
</dbReference>
<accession>A0A2I1N8W5</accession>
<dbReference type="AlphaFoldDB" id="A0A2I1N8W5"/>
<evidence type="ECO:0000256" key="3">
    <source>
        <dbReference type="SAM" id="SignalP"/>
    </source>
</evidence>
<proteinExistence type="predicted"/>
<evidence type="ECO:0000313" key="5">
    <source>
        <dbReference type="Proteomes" id="UP000234639"/>
    </source>
</evidence>
<keyword evidence="2" id="KW-0812">Transmembrane</keyword>
<keyword evidence="2" id="KW-0472">Membrane</keyword>
<evidence type="ECO:0000313" key="4">
    <source>
        <dbReference type="EMBL" id="PKZ28789.1"/>
    </source>
</evidence>
<protein>
    <recommendedName>
        <fullName evidence="6">Transmembrane protein</fullName>
    </recommendedName>
</protein>
<feature type="region of interest" description="Disordered" evidence="1">
    <location>
        <begin position="176"/>
        <end position="205"/>
    </location>
</feature>
<feature type="signal peptide" evidence="3">
    <location>
        <begin position="1"/>
        <end position="22"/>
    </location>
</feature>
<reference evidence="4 5" key="1">
    <citation type="submission" date="2017-12" db="EMBL/GenBank/DDBJ databases">
        <title>Phylogenetic diversity of female urinary microbiome.</title>
        <authorList>
            <person name="Thomas-White K."/>
            <person name="Wolfe A.J."/>
        </authorList>
    </citation>
    <scope>NUCLEOTIDE SEQUENCE [LARGE SCALE GENOMIC DNA]</scope>
    <source>
        <strain evidence="4 5">UMB0112</strain>
    </source>
</reference>
<evidence type="ECO:0000256" key="2">
    <source>
        <dbReference type="SAM" id="Phobius"/>
    </source>
</evidence>
<sequence length="298" mass="34590">MKKIIFSIFILFSFLNSATLMKYETVENDNNVVLKLFFDSAFEGGIFEKKDKDSFIIILENTQTNEKFTTQLNSNIIKEFVIQNNKNNTEINIKSNSNLETNASILQDGLELNVKFINKAVGSTSKTLKDDKKSNEKSSSNGIYKFLITIVFLIFIIAFIIYKKIKKQNEEFNSFSSAMEDKQDEEIPNETSNNSNSYDDNKDDDLNEEENFEEKMLNKEIKTHNELYKNDSQSNASIIYQEKISDEKEVLLIKSNGKVYLSFILLDSEIPQNIYENMIVDKDKFREFLKICKSKNEI</sequence>
<organism evidence="4 5">
    <name type="scientific">Campylobacter ureolyticus</name>
    <dbReference type="NCBI Taxonomy" id="827"/>
    <lineage>
        <taxon>Bacteria</taxon>
        <taxon>Pseudomonadati</taxon>
        <taxon>Campylobacterota</taxon>
        <taxon>Epsilonproteobacteria</taxon>
        <taxon>Campylobacterales</taxon>
        <taxon>Campylobacteraceae</taxon>
        <taxon>Campylobacter</taxon>
    </lineage>
</organism>
<evidence type="ECO:0000256" key="1">
    <source>
        <dbReference type="SAM" id="MobiDB-lite"/>
    </source>
</evidence>